<feature type="compositionally biased region" description="Basic and acidic residues" evidence="1">
    <location>
        <begin position="60"/>
        <end position="72"/>
    </location>
</feature>
<comment type="caution">
    <text evidence="2">The sequence shown here is derived from an EMBL/GenBank/DDBJ whole genome shotgun (WGS) entry which is preliminary data.</text>
</comment>
<dbReference type="EMBL" id="BQKI01000008">
    <property type="protein sequence ID" value="GJN01034.1"/>
    <property type="molecule type" value="Genomic_DNA"/>
</dbReference>
<accession>A0AAV5CR07</accession>
<dbReference type="Proteomes" id="UP001054889">
    <property type="component" value="Unassembled WGS sequence"/>
</dbReference>
<gene>
    <name evidence="2" type="primary">ga18268</name>
    <name evidence="2" type="ORF">PR202_ga18268</name>
</gene>
<sequence>MDKILLMSVVGAPGGVFGPGMCVGAMDVFAPSPDGGRRRNKAEAGGGAAGSAAGGARPAAAKDGRREQRPRGADTAGRFGPASDARCGFLEFVVPY</sequence>
<keyword evidence="3" id="KW-1185">Reference proteome</keyword>
<proteinExistence type="predicted"/>
<feature type="region of interest" description="Disordered" evidence="1">
    <location>
        <begin position="32"/>
        <end position="83"/>
    </location>
</feature>
<reference evidence="2" key="1">
    <citation type="journal article" date="2018" name="DNA Res.">
        <title>Multiple hybrid de novo genome assembly of finger millet, an orphan allotetraploid crop.</title>
        <authorList>
            <person name="Hatakeyama M."/>
            <person name="Aluri S."/>
            <person name="Balachadran M.T."/>
            <person name="Sivarajan S.R."/>
            <person name="Patrignani A."/>
            <person name="Gruter S."/>
            <person name="Poveda L."/>
            <person name="Shimizu-Inatsugi R."/>
            <person name="Baeten J."/>
            <person name="Francoijs K.J."/>
            <person name="Nataraja K.N."/>
            <person name="Reddy Y.A.N."/>
            <person name="Phadnis S."/>
            <person name="Ravikumar R.L."/>
            <person name="Schlapbach R."/>
            <person name="Sreeman S.M."/>
            <person name="Shimizu K.K."/>
        </authorList>
    </citation>
    <scope>NUCLEOTIDE SEQUENCE</scope>
</reference>
<name>A0AAV5CR07_ELECO</name>
<evidence type="ECO:0000313" key="3">
    <source>
        <dbReference type="Proteomes" id="UP001054889"/>
    </source>
</evidence>
<organism evidence="2 3">
    <name type="scientific">Eleusine coracana subsp. coracana</name>
    <dbReference type="NCBI Taxonomy" id="191504"/>
    <lineage>
        <taxon>Eukaryota</taxon>
        <taxon>Viridiplantae</taxon>
        <taxon>Streptophyta</taxon>
        <taxon>Embryophyta</taxon>
        <taxon>Tracheophyta</taxon>
        <taxon>Spermatophyta</taxon>
        <taxon>Magnoliopsida</taxon>
        <taxon>Liliopsida</taxon>
        <taxon>Poales</taxon>
        <taxon>Poaceae</taxon>
        <taxon>PACMAD clade</taxon>
        <taxon>Chloridoideae</taxon>
        <taxon>Cynodonteae</taxon>
        <taxon>Eleusininae</taxon>
        <taxon>Eleusine</taxon>
    </lineage>
</organism>
<dbReference type="AlphaFoldDB" id="A0AAV5CR07"/>
<protein>
    <submittedName>
        <fullName evidence="2">Uncharacterized protein</fullName>
    </submittedName>
</protein>
<feature type="compositionally biased region" description="Gly residues" evidence="1">
    <location>
        <begin position="44"/>
        <end position="53"/>
    </location>
</feature>
<evidence type="ECO:0000256" key="1">
    <source>
        <dbReference type="SAM" id="MobiDB-lite"/>
    </source>
</evidence>
<evidence type="ECO:0000313" key="2">
    <source>
        <dbReference type="EMBL" id="GJN01034.1"/>
    </source>
</evidence>
<reference evidence="2" key="2">
    <citation type="submission" date="2021-12" db="EMBL/GenBank/DDBJ databases">
        <title>Resequencing data analysis of finger millet.</title>
        <authorList>
            <person name="Hatakeyama M."/>
            <person name="Aluri S."/>
            <person name="Balachadran M.T."/>
            <person name="Sivarajan S.R."/>
            <person name="Poveda L."/>
            <person name="Shimizu-Inatsugi R."/>
            <person name="Schlapbach R."/>
            <person name="Sreeman S.M."/>
            <person name="Shimizu K.K."/>
        </authorList>
    </citation>
    <scope>NUCLEOTIDE SEQUENCE</scope>
</reference>